<dbReference type="EMBL" id="SACO01000011">
    <property type="protein sequence ID" value="RVU03927.1"/>
    <property type="molecule type" value="Genomic_DNA"/>
</dbReference>
<dbReference type="AlphaFoldDB" id="A0A3S2UPZ4"/>
<dbReference type="RefSeq" id="WP_127710498.1">
    <property type="nucleotide sequence ID" value="NZ_SACO01000011.1"/>
</dbReference>
<protein>
    <submittedName>
        <fullName evidence="1">Uncharacterized protein</fullName>
    </submittedName>
</protein>
<evidence type="ECO:0000313" key="2">
    <source>
        <dbReference type="Proteomes" id="UP000282837"/>
    </source>
</evidence>
<reference evidence="1 2" key="1">
    <citation type="submission" date="2019-01" db="EMBL/GenBank/DDBJ databases">
        <authorList>
            <person name="Chen W.-M."/>
        </authorList>
    </citation>
    <scope>NUCLEOTIDE SEQUENCE [LARGE SCALE GENOMIC DNA]</scope>
    <source>
        <strain evidence="1 2">FSY-9</strain>
    </source>
</reference>
<comment type="caution">
    <text evidence="1">The sequence shown here is derived from an EMBL/GenBank/DDBJ whole genome shotgun (WGS) entry which is preliminary data.</text>
</comment>
<organism evidence="1 2">
    <name type="scientific">Novosphingobium umbonatum</name>
    <dbReference type="NCBI Taxonomy" id="1908524"/>
    <lineage>
        <taxon>Bacteria</taxon>
        <taxon>Pseudomonadati</taxon>
        <taxon>Pseudomonadota</taxon>
        <taxon>Alphaproteobacteria</taxon>
        <taxon>Sphingomonadales</taxon>
        <taxon>Sphingomonadaceae</taxon>
        <taxon>Novosphingobium</taxon>
    </lineage>
</organism>
<keyword evidence="2" id="KW-1185">Reference proteome</keyword>
<evidence type="ECO:0000313" key="1">
    <source>
        <dbReference type="EMBL" id="RVU03927.1"/>
    </source>
</evidence>
<name>A0A3S2UPZ4_9SPHN</name>
<accession>A0A3S2UPZ4</accession>
<proteinExistence type="predicted"/>
<sequence>MSQIHHIEPRAGELVALATALAASVASHLPQIIQLLVLLSVLITLYEKPTVQRLLARLRGRKPQEADNATGR</sequence>
<gene>
    <name evidence="1" type="ORF">EOE18_13805</name>
</gene>
<dbReference type="Proteomes" id="UP000282837">
    <property type="component" value="Unassembled WGS sequence"/>
</dbReference>